<dbReference type="Proteomes" id="UP000823521">
    <property type="component" value="Unassembled WGS sequence"/>
</dbReference>
<proteinExistence type="predicted"/>
<gene>
    <name evidence="1" type="ORF">GSF22_26820</name>
</gene>
<dbReference type="RefSeq" id="WP_208816535.1">
    <property type="nucleotide sequence ID" value="NZ_WVUH01000318.1"/>
</dbReference>
<keyword evidence="2" id="KW-1185">Reference proteome</keyword>
<evidence type="ECO:0000313" key="1">
    <source>
        <dbReference type="EMBL" id="MBO4209576.1"/>
    </source>
</evidence>
<reference evidence="1 2" key="1">
    <citation type="submission" date="2019-12" db="EMBL/GenBank/DDBJ databases">
        <title>Whole genome sequencing of endophytic Actinobacterium Micromonospora sp. MPMI6T.</title>
        <authorList>
            <person name="Evv R."/>
            <person name="Podile A.R."/>
        </authorList>
    </citation>
    <scope>NUCLEOTIDE SEQUENCE [LARGE SCALE GENOMIC DNA]</scope>
    <source>
        <strain evidence="1 2">MPMI6</strain>
    </source>
</reference>
<dbReference type="EMBL" id="WVUH01000318">
    <property type="protein sequence ID" value="MBO4209576.1"/>
    <property type="molecule type" value="Genomic_DNA"/>
</dbReference>
<sequence length="258" mass="28000">MTGGRLRNIAATDATGMISDVIIPGYLDGYDPPIVRSPLVDGSEMMSSHLFWPAFLYTVGGSASAPAAFHVDTADLSEFIDVLLDPHDWPVFSMSLAGRSRLHIIMRNVEDDSGVDYLLDPDTGGNPIQLAAMDGHFRGPALAWPELVAAAQQPEQNHTVAERLLLLLPACADSDRPSLAVDMVAQALVALGACSNVRQTSMELLDNRRYWTSCQWTTVNGIRICLGPHAYRRPGSELAPADLRLITDVFAPPDVQHL</sequence>
<comment type="caution">
    <text evidence="1">The sequence shown here is derived from an EMBL/GenBank/DDBJ whole genome shotgun (WGS) entry which is preliminary data.</text>
</comment>
<protein>
    <submittedName>
        <fullName evidence="1">Uncharacterized protein</fullName>
    </submittedName>
</protein>
<organism evidence="1 2">
    <name type="scientific">Micromonospora echinofusca</name>
    <dbReference type="NCBI Taxonomy" id="47858"/>
    <lineage>
        <taxon>Bacteria</taxon>
        <taxon>Bacillati</taxon>
        <taxon>Actinomycetota</taxon>
        <taxon>Actinomycetes</taxon>
        <taxon>Micromonosporales</taxon>
        <taxon>Micromonosporaceae</taxon>
        <taxon>Micromonospora</taxon>
    </lineage>
</organism>
<evidence type="ECO:0000313" key="2">
    <source>
        <dbReference type="Proteomes" id="UP000823521"/>
    </source>
</evidence>
<accession>A0ABS3VYM5</accession>
<name>A0ABS3VYM5_MICEH</name>